<keyword evidence="3" id="KW-1185">Reference proteome</keyword>
<name>A0ABP7QDJ3_9SPHI</name>
<dbReference type="RefSeq" id="WP_344769291.1">
    <property type="nucleotide sequence ID" value="NZ_BAABAK010000019.1"/>
</dbReference>
<dbReference type="EMBL" id="BAABAK010000019">
    <property type="protein sequence ID" value="GAA3980717.1"/>
    <property type="molecule type" value="Genomic_DNA"/>
</dbReference>
<evidence type="ECO:0000313" key="2">
    <source>
        <dbReference type="EMBL" id="GAA3980717.1"/>
    </source>
</evidence>
<evidence type="ECO:0000259" key="1">
    <source>
        <dbReference type="Pfam" id="PF08448"/>
    </source>
</evidence>
<dbReference type="SUPFAM" id="SSF55785">
    <property type="entry name" value="PYP-like sensor domain (PAS domain)"/>
    <property type="match status" value="1"/>
</dbReference>
<gene>
    <name evidence="2" type="ORF">GCM10022246_36060</name>
</gene>
<dbReference type="InterPro" id="IPR013656">
    <property type="entry name" value="PAS_4"/>
</dbReference>
<sequence>MQNFTQTRDLLELSSYFYLISVGMDGNYSYTNPNYKNQFQFLHDDLVGKPYHITMHPDDCKICEEASALCFQNPGKLIPATIRKHDGQGGYVCTQWEFRAMINNRSEPVGVFCIGYDITELVAERAASQKINEEVLAHSTLLENIVFQQTHTVRAPLTNLIALTRILNKSHDDVQLRSNLANMILETAKKLDDIISDIVKNVREKIR</sequence>
<dbReference type="Gene3D" id="3.30.450.20">
    <property type="entry name" value="PAS domain"/>
    <property type="match status" value="1"/>
</dbReference>
<dbReference type="InterPro" id="IPR035965">
    <property type="entry name" value="PAS-like_dom_sf"/>
</dbReference>
<dbReference type="Proteomes" id="UP001501081">
    <property type="component" value="Unassembled WGS sequence"/>
</dbReference>
<dbReference type="Pfam" id="PF08448">
    <property type="entry name" value="PAS_4"/>
    <property type="match status" value="1"/>
</dbReference>
<organism evidence="2 3">
    <name type="scientific">Pedobacter ginsengiterrae</name>
    <dbReference type="NCBI Taxonomy" id="871696"/>
    <lineage>
        <taxon>Bacteria</taxon>
        <taxon>Pseudomonadati</taxon>
        <taxon>Bacteroidota</taxon>
        <taxon>Sphingobacteriia</taxon>
        <taxon>Sphingobacteriales</taxon>
        <taxon>Sphingobacteriaceae</taxon>
        <taxon>Pedobacter</taxon>
    </lineage>
</organism>
<proteinExistence type="predicted"/>
<dbReference type="InterPro" id="IPR000014">
    <property type="entry name" value="PAS"/>
</dbReference>
<feature type="domain" description="PAS fold-4" evidence="1">
    <location>
        <begin position="17"/>
        <end position="122"/>
    </location>
</feature>
<dbReference type="CDD" id="cd00130">
    <property type="entry name" value="PAS"/>
    <property type="match status" value="1"/>
</dbReference>
<reference evidence="3" key="1">
    <citation type="journal article" date="2019" name="Int. J. Syst. Evol. Microbiol.">
        <title>The Global Catalogue of Microorganisms (GCM) 10K type strain sequencing project: providing services to taxonomists for standard genome sequencing and annotation.</title>
        <authorList>
            <consortium name="The Broad Institute Genomics Platform"/>
            <consortium name="The Broad Institute Genome Sequencing Center for Infectious Disease"/>
            <person name="Wu L."/>
            <person name="Ma J."/>
        </authorList>
    </citation>
    <scope>NUCLEOTIDE SEQUENCE [LARGE SCALE GENOMIC DNA]</scope>
    <source>
        <strain evidence="3">JCM 17338</strain>
    </source>
</reference>
<comment type="caution">
    <text evidence="2">The sequence shown here is derived from an EMBL/GenBank/DDBJ whole genome shotgun (WGS) entry which is preliminary data.</text>
</comment>
<accession>A0ABP7QDJ3</accession>
<evidence type="ECO:0000313" key="3">
    <source>
        <dbReference type="Proteomes" id="UP001501081"/>
    </source>
</evidence>
<protein>
    <recommendedName>
        <fullName evidence="1">PAS fold-4 domain-containing protein</fullName>
    </recommendedName>
</protein>